<dbReference type="GO" id="GO:0006952">
    <property type="term" value="P:defense response"/>
    <property type="evidence" value="ECO:0007669"/>
    <property type="project" value="InterPro"/>
</dbReference>
<dbReference type="Pfam" id="PF23286">
    <property type="entry name" value="LRR_13"/>
    <property type="match status" value="1"/>
</dbReference>
<dbReference type="Pfam" id="PF00560">
    <property type="entry name" value="LRR_1"/>
    <property type="match status" value="2"/>
</dbReference>
<comment type="caution">
    <text evidence="3">The sequence shown here is derived from an EMBL/GenBank/DDBJ whole genome shotgun (WGS) entry which is preliminary data.</text>
</comment>
<accession>A0AAV6N597</accession>
<evidence type="ECO:0000256" key="1">
    <source>
        <dbReference type="ARBA" id="ARBA00022821"/>
    </source>
</evidence>
<proteinExistence type="predicted"/>
<keyword evidence="4" id="KW-1185">Reference proteome</keyword>
<keyword evidence="1" id="KW-0611">Plant defense</keyword>
<dbReference type="AlphaFoldDB" id="A0AAV6N597"/>
<dbReference type="Proteomes" id="UP000685013">
    <property type="component" value="Chromosome 9"/>
</dbReference>
<evidence type="ECO:0000313" key="4">
    <source>
        <dbReference type="Proteomes" id="UP000685013"/>
    </source>
</evidence>
<dbReference type="PANTHER" id="PTHR11017:SF510">
    <property type="entry name" value="ADP-RIBOSYL CYCLASE_CYCLIC ADP-RIBOSE HYDROLASE"/>
    <property type="match status" value="1"/>
</dbReference>
<dbReference type="InterPro" id="IPR058546">
    <property type="entry name" value="RPS4B/Roq1-like_LRR"/>
</dbReference>
<sequence length="408" mass="46392">MAVELLSQQLSNEFEVKRIFEMEELTNEEALQLLNLSACPKQDCLKLSKNIVKIVGGHPLALKLLGSSLRNKDLSVWEYVIEELKGGGNIHDKIFKCKVREASVESILFKSRRNAVEFPILLSRMHQLRLLNFQNVRLKNELEYCIPSELRYLKWKGYPSEILLLNSEEYKLIVLHMCHSNLKQFWHGERALQVLILSGCSKLKKIPEFSGNTNKLLELYLDGTSISSLPSSIASLDHLTVLSLTNCKNLINISNTLDKITSLKSLNLSGCSKLGNRKRKRGDVETMEFDVRRTARRTDDGDNIFRNIFLWLCKAPTSAIFGIPSLAGLYSLTSLNLSDCKLEEVPEGIECLVSLVNLNLSRNNFSRLPTSISRLHNLKRLNVNECEKLLHFPELPPRILRLMSNGCI</sequence>
<organism evidence="3 4">
    <name type="scientific">Cucurbita argyrosperma subsp. sororia</name>
    <dbReference type="NCBI Taxonomy" id="37648"/>
    <lineage>
        <taxon>Eukaryota</taxon>
        <taxon>Viridiplantae</taxon>
        <taxon>Streptophyta</taxon>
        <taxon>Embryophyta</taxon>
        <taxon>Tracheophyta</taxon>
        <taxon>Spermatophyta</taxon>
        <taxon>Magnoliopsida</taxon>
        <taxon>eudicotyledons</taxon>
        <taxon>Gunneridae</taxon>
        <taxon>Pentapetalae</taxon>
        <taxon>rosids</taxon>
        <taxon>fabids</taxon>
        <taxon>Cucurbitales</taxon>
        <taxon>Cucurbitaceae</taxon>
        <taxon>Cucurbiteae</taxon>
        <taxon>Cucurbita</taxon>
    </lineage>
</organism>
<dbReference type="InterPro" id="IPR044974">
    <property type="entry name" value="Disease_R_plants"/>
</dbReference>
<dbReference type="EMBL" id="JAGKQH010000009">
    <property type="protein sequence ID" value="KAG6592339.1"/>
    <property type="molecule type" value="Genomic_DNA"/>
</dbReference>
<evidence type="ECO:0000313" key="3">
    <source>
        <dbReference type="EMBL" id="KAG6592339.1"/>
    </source>
</evidence>
<feature type="domain" description="Disease resistance protein RPS4B/Roq1-like leucine-rich repeats" evidence="2">
    <location>
        <begin position="191"/>
        <end position="295"/>
    </location>
</feature>
<dbReference type="SMART" id="SM00369">
    <property type="entry name" value="LRR_TYP"/>
    <property type="match status" value="2"/>
</dbReference>
<dbReference type="InterPro" id="IPR003591">
    <property type="entry name" value="Leu-rich_rpt_typical-subtyp"/>
</dbReference>
<dbReference type="GO" id="GO:0043531">
    <property type="term" value="F:ADP binding"/>
    <property type="evidence" value="ECO:0007669"/>
    <property type="project" value="InterPro"/>
</dbReference>
<evidence type="ECO:0000259" key="2">
    <source>
        <dbReference type="Pfam" id="PF23286"/>
    </source>
</evidence>
<protein>
    <submittedName>
        <fullName evidence="3">Disease resistance protein RPV1</fullName>
    </submittedName>
</protein>
<feature type="non-terminal residue" evidence="3">
    <location>
        <position position="1"/>
    </location>
</feature>
<name>A0AAV6N597_9ROSI</name>
<gene>
    <name evidence="3" type="primary">RPV1</name>
    <name evidence="3" type="ORF">SDJN03_14685</name>
</gene>
<reference evidence="3 4" key="1">
    <citation type="journal article" date="2021" name="Hortic Res">
        <title>The domestication of Cucurbita argyrosperma as revealed by the genome of its wild relative.</title>
        <authorList>
            <person name="Barrera-Redondo J."/>
            <person name="Sanchez-de la Vega G."/>
            <person name="Aguirre-Liguori J.A."/>
            <person name="Castellanos-Morales G."/>
            <person name="Gutierrez-Guerrero Y.T."/>
            <person name="Aguirre-Dugua X."/>
            <person name="Aguirre-Planter E."/>
            <person name="Tenaillon M.I."/>
            <person name="Lira-Saade R."/>
            <person name="Eguiarte L.E."/>
        </authorList>
    </citation>
    <scope>NUCLEOTIDE SEQUENCE [LARGE SCALE GENOMIC DNA]</scope>
    <source>
        <strain evidence="3">JBR-2021</strain>
    </source>
</reference>
<dbReference type="InterPro" id="IPR001611">
    <property type="entry name" value="Leu-rich_rpt"/>
</dbReference>
<dbReference type="PANTHER" id="PTHR11017">
    <property type="entry name" value="LEUCINE-RICH REPEAT-CONTAINING PROTEIN"/>
    <property type="match status" value="1"/>
</dbReference>